<gene>
    <name evidence="2" type="ORF">ACFQZJ_08990</name>
</gene>
<accession>A0ABW3B4R7</accession>
<name>A0ABW3B4R7_9FLAO</name>
<protein>
    <submittedName>
        <fullName evidence="2">DUF1835 domain-containing protein</fullName>
    </submittedName>
</protein>
<evidence type="ECO:0000259" key="1">
    <source>
        <dbReference type="Pfam" id="PF08874"/>
    </source>
</evidence>
<sequence length="310" mass="36075">MSSLLHITNGDSFTQRLNTLNIKGDVITWREMLCEGKTLTNVGSESFWKTRYEFLHKNYKVSKSWFIEKTLKEYRSLCNHKQQDQIILWFEYDLFCQVNMLAVISWLLANRKYAQISLVCSGDEDGSEKMYTLNELSDDQLLGLYKNKKILTQDDIEYADYVWQLYCSNNPMRLENLTDFEDYQFAYLGDAVKNHLKRFPSIANGLNSMENNILQITADKKPVSRKDLLKTVLENNDSLGFGDTQYERAITRLKPLFTAFNPARLTRKGKEILDGQTSYYSCIQDNDVYLGGALKYNFLYNTGTSRILKL</sequence>
<dbReference type="Pfam" id="PF08874">
    <property type="entry name" value="DUF1835"/>
    <property type="match status" value="1"/>
</dbReference>
<dbReference type="Proteomes" id="UP001597012">
    <property type="component" value="Unassembled WGS sequence"/>
</dbReference>
<organism evidence="2 3">
    <name type="scientific">Maribacter chungangensis</name>
    <dbReference type="NCBI Taxonomy" id="1069117"/>
    <lineage>
        <taxon>Bacteria</taxon>
        <taxon>Pseudomonadati</taxon>
        <taxon>Bacteroidota</taxon>
        <taxon>Flavobacteriia</taxon>
        <taxon>Flavobacteriales</taxon>
        <taxon>Flavobacteriaceae</taxon>
        <taxon>Maribacter</taxon>
    </lineage>
</organism>
<evidence type="ECO:0000313" key="3">
    <source>
        <dbReference type="Proteomes" id="UP001597012"/>
    </source>
</evidence>
<comment type="caution">
    <text evidence="2">The sequence shown here is derived from an EMBL/GenBank/DDBJ whole genome shotgun (WGS) entry which is preliminary data.</text>
</comment>
<feature type="domain" description="DUF1835" evidence="1">
    <location>
        <begin position="6"/>
        <end position="105"/>
    </location>
</feature>
<keyword evidence="3" id="KW-1185">Reference proteome</keyword>
<dbReference type="InterPro" id="IPR014973">
    <property type="entry name" value="DUF1835"/>
</dbReference>
<reference evidence="3" key="1">
    <citation type="journal article" date="2019" name="Int. J. Syst. Evol. Microbiol.">
        <title>The Global Catalogue of Microorganisms (GCM) 10K type strain sequencing project: providing services to taxonomists for standard genome sequencing and annotation.</title>
        <authorList>
            <consortium name="The Broad Institute Genomics Platform"/>
            <consortium name="The Broad Institute Genome Sequencing Center for Infectious Disease"/>
            <person name="Wu L."/>
            <person name="Ma J."/>
        </authorList>
    </citation>
    <scope>NUCLEOTIDE SEQUENCE [LARGE SCALE GENOMIC DNA]</scope>
    <source>
        <strain evidence="3">CCUG 61948</strain>
    </source>
</reference>
<dbReference type="RefSeq" id="WP_379933996.1">
    <property type="nucleotide sequence ID" value="NZ_JBHTHY010000006.1"/>
</dbReference>
<evidence type="ECO:0000313" key="2">
    <source>
        <dbReference type="EMBL" id="MFD0797594.1"/>
    </source>
</evidence>
<proteinExistence type="predicted"/>
<dbReference type="EMBL" id="JBHTHY010000006">
    <property type="protein sequence ID" value="MFD0797594.1"/>
    <property type="molecule type" value="Genomic_DNA"/>
</dbReference>